<sequence length="159" mass="18272">MPTIELNTTIHAPVKRCFDLSRSIDLHLISTKHTGEQAIAGRTSGLIELGETVTWRAKHFFIWQNLTTKITEFNSPHFFADEMVSGAFKSFRHEHYFFEVDGGTVMRDVFVFESPYGALGKLFNIITLKAYMTSLLTQRNLVIKQVAESEKWKEINKTQ</sequence>
<organism evidence="1 2">
    <name type="scientific">Mucilaginibacter calamicampi</name>
    <dbReference type="NCBI Taxonomy" id="1302352"/>
    <lineage>
        <taxon>Bacteria</taxon>
        <taxon>Pseudomonadati</taxon>
        <taxon>Bacteroidota</taxon>
        <taxon>Sphingobacteriia</taxon>
        <taxon>Sphingobacteriales</taxon>
        <taxon>Sphingobacteriaceae</taxon>
        <taxon>Mucilaginibacter</taxon>
    </lineage>
</organism>
<name>A0ABW2YW30_9SPHI</name>
<proteinExistence type="predicted"/>
<dbReference type="SUPFAM" id="SSF55961">
    <property type="entry name" value="Bet v1-like"/>
    <property type="match status" value="1"/>
</dbReference>
<dbReference type="InterPro" id="IPR023393">
    <property type="entry name" value="START-like_dom_sf"/>
</dbReference>
<evidence type="ECO:0000313" key="2">
    <source>
        <dbReference type="Proteomes" id="UP001596958"/>
    </source>
</evidence>
<dbReference type="GO" id="GO:0051301">
    <property type="term" value="P:cell division"/>
    <property type="evidence" value="ECO:0007669"/>
    <property type="project" value="UniProtKB-KW"/>
</dbReference>
<dbReference type="Proteomes" id="UP001596958">
    <property type="component" value="Unassembled WGS sequence"/>
</dbReference>
<evidence type="ECO:0000313" key="1">
    <source>
        <dbReference type="EMBL" id="MFD0748651.1"/>
    </source>
</evidence>
<accession>A0ABW2YW30</accession>
<keyword evidence="2" id="KW-1185">Reference proteome</keyword>
<dbReference type="RefSeq" id="WP_377096203.1">
    <property type="nucleotide sequence ID" value="NZ_JBHTHU010000001.1"/>
</dbReference>
<keyword evidence="1" id="KW-0132">Cell division</keyword>
<dbReference type="EMBL" id="JBHTHU010000001">
    <property type="protein sequence ID" value="MFD0748651.1"/>
    <property type="molecule type" value="Genomic_DNA"/>
</dbReference>
<gene>
    <name evidence="1" type="ORF">ACFQZS_00765</name>
</gene>
<dbReference type="Gene3D" id="3.30.530.20">
    <property type="match status" value="1"/>
</dbReference>
<reference evidence="2" key="1">
    <citation type="journal article" date="2019" name="Int. J. Syst. Evol. Microbiol.">
        <title>The Global Catalogue of Microorganisms (GCM) 10K type strain sequencing project: providing services to taxonomists for standard genome sequencing and annotation.</title>
        <authorList>
            <consortium name="The Broad Institute Genomics Platform"/>
            <consortium name="The Broad Institute Genome Sequencing Center for Infectious Disease"/>
            <person name="Wu L."/>
            <person name="Ma J."/>
        </authorList>
    </citation>
    <scope>NUCLEOTIDE SEQUENCE [LARGE SCALE GENOMIC DNA]</scope>
    <source>
        <strain evidence="2">CCUG 63418</strain>
    </source>
</reference>
<dbReference type="CDD" id="cd07820">
    <property type="entry name" value="SRPBCC_3"/>
    <property type="match status" value="1"/>
</dbReference>
<comment type="caution">
    <text evidence="1">The sequence shown here is derived from an EMBL/GenBank/DDBJ whole genome shotgun (WGS) entry which is preliminary data.</text>
</comment>
<keyword evidence="1" id="KW-0131">Cell cycle</keyword>
<protein>
    <submittedName>
        <fullName evidence="1">Cell division protein</fullName>
    </submittedName>
</protein>